<reference evidence="2" key="1">
    <citation type="submission" date="2016-10" db="EMBL/GenBank/DDBJ databases">
        <authorList>
            <person name="Varghese N."/>
            <person name="Submissions S."/>
        </authorList>
    </citation>
    <scope>NUCLEOTIDE SEQUENCE [LARGE SCALE GENOMIC DNA]</scope>
    <source>
        <strain evidence="2">DSM 18609</strain>
    </source>
</reference>
<evidence type="ECO:0008006" key="3">
    <source>
        <dbReference type="Google" id="ProtNLM"/>
    </source>
</evidence>
<dbReference type="EMBL" id="FMZH01000012">
    <property type="protein sequence ID" value="SDE13408.1"/>
    <property type="molecule type" value="Genomic_DNA"/>
</dbReference>
<protein>
    <recommendedName>
        <fullName evidence="3">DUF4262 domain-containing protein</fullName>
    </recommendedName>
</protein>
<gene>
    <name evidence="1" type="ORF">SAMN04488024_11268</name>
</gene>
<organism evidence="1 2">
    <name type="scientific">Pedobacter soli</name>
    <dbReference type="NCBI Taxonomy" id="390242"/>
    <lineage>
        <taxon>Bacteria</taxon>
        <taxon>Pseudomonadati</taxon>
        <taxon>Bacteroidota</taxon>
        <taxon>Sphingobacteriia</taxon>
        <taxon>Sphingobacteriales</taxon>
        <taxon>Sphingobacteriaceae</taxon>
        <taxon>Pedobacter</taxon>
    </lineage>
</organism>
<dbReference type="RefSeq" id="WP_090772027.1">
    <property type="nucleotide sequence ID" value="NZ_FMZH01000012.1"/>
</dbReference>
<evidence type="ECO:0000313" key="2">
    <source>
        <dbReference type="Proteomes" id="UP000199455"/>
    </source>
</evidence>
<accession>A0A1G7AEN1</accession>
<name>A0A1G7AEN1_9SPHI</name>
<dbReference type="Pfam" id="PF14081">
    <property type="entry name" value="DUF4262"/>
    <property type="match status" value="1"/>
</dbReference>
<dbReference type="STRING" id="390242.SAMN04488024_11268"/>
<dbReference type="AlphaFoldDB" id="A0A1G7AEN1"/>
<dbReference type="Proteomes" id="UP000199455">
    <property type="component" value="Unassembled WGS sequence"/>
</dbReference>
<evidence type="ECO:0000313" key="1">
    <source>
        <dbReference type="EMBL" id="SDE13408.1"/>
    </source>
</evidence>
<proteinExistence type="predicted"/>
<keyword evidence="2" id="KW-1185">Reference proteome</keyword>
<sequence length="251" mass="29379">MDDQHKHHDIEAKQAILANIEDFGCHLSLIEADNYLPGFVYSIGLYKKYAHPEIICFGLHNDVMSAIINHACDLIKDGAVLTTGKLYSGFLEGFQVQFVEVNKAFYPGYLGYAGWFYDMNFDFPVLQLIWPDKQQKFPWEENFNADWKFKQPLLDRNIDFKFYEEKNLGVYTTKQAFEGDPILYVYHNDDGDWQFHTSIEPNLDDARLVCLEELTRLDPSLNEIYHLQYGWSAWRNDITAEWEYAADEIAE</sequence>
<dbReference type="InterPro" id="IPR025358">
    <property type="entry name" value="DUF4262"/>
</dbReference>